<reference evidence="2" key="1">
    <citation type="submission" date="2023-11" db="EMBL/GenBank/DDBJ databases">
        <authorList>
            <person name="De Vega J J."/>
            <person name="De Vega J J."/>
        </authorList>
    </citation>
    <scope>NUCLEOTIDE SEQUENCE</scope>
</reference>
<sequence>MATDGQITTHGFPPGYFVIRSEANHRLLDVGGHSNADGAPILLWPEKEKFLVENRRRPEADNQVFFIDTSGALCSRASGHAVDIEGDQLVLRHRRPVTYPYPNHYSHPLPRFSYTPSTGEITLQFTHDPSVSAPAHTPTSDWRRKTYILTSLPLRKPRTILDDAHAFIASTITSPISSLFSGGQGASPEVRPEDVYGTDIDLGDNEIVEEERGEEAETDDAAELGREVRVLGIINKEREEKEIVEQARSRRRWQISVIKQIDARTGGI</sequence>
<gene>
    <name evidence="2" type="ORF">MYCIT1_LOCUS27250</name>
    <name evidence="3" type="ORF">MYCIT1_LOCUS28350</name>
    <name evidence="1" type="ORF">MYCIT1_LOCUS3096</name>
</gene>
<name>A0AAD2HNC5_9AGAR</name>
<dbReference type="Proteomes" id="UP001295794">
    <property type="component" value="Unassembled WGS sequence"/>
</dbReference>
<dbReference type="SUPFAM" id="SSF50370">
    <property type="entry name" value="Ricin B-like lectins"/>
    <property type="match status" value="1"/>
</dbReference>
<accession>A0AAD2HNC5</accession>
<evidence type="ECO:0000313" key="3">
    <source>
        <dbReference type="EMBL" id="CAK5278780.1"/>
    </source>
</evidence>
<dbReference type="InterPro" id="IPR035992">
    <property type="entry name" value="Ricin_B-like_lectins"/>
</dbReference>
<dbReference type="EMBL" id="CAVNYO010000426">
    <property type="protein sequence ID" value="CAK5278780.1"/>
    <property type="molecule type" value="Genomic_DNA"/>
</dbReference>
<evidence type="ECO:0000313" key="1">
    <source>
        <dbReference type="EMBL" id="CAK5263601.1"/>
    </source>
</evidence>
<evidence type="ECO:0000313" key="2">
    <source>
        <dbReference type="EMBL" id="CAK5278029.1"/>
    </source>
</evidence>
<proteinExistence type="predicted"/>
<comment type="caution">
    <text evidence="2">The sequence shown here is derived from an EMBL/GenBank/DDBJ whole genome shotgun (WGS) entry which is preliminary data.</text>
</comment>
<protein>
    <submittedName>
        <fullName evidence="2">Uncharacterized protein</fullName>
    </submittedName>
</protein>
<dbReference type="Gene3D" id="2.80.10.50">
    <property type="match status" value="1"/>
</dbReference>
<dbReference type="AlphaFoldDB" id="A0AAD2HNC5"/>
<organism evidence="2 4">
    <name type="scientific">Mycena citricolor</name>
    <dbReference type="NCBI Taxonomy" id="2018698"/>
    <lineage>
        <taxon>Eukaryota</taxon>
        <taxon>Fungi</taxon>
        <taxon>Dikarya</taxon>
        <taxon>Basidiomycota</taxon>
        <taxon>Agaricomycotina</taxon>
        <taxon>Agaricomycetes</taxon>
        <taxon>Agaricomycetidae</taxon>
        <taxon>Agaricales</taxon>
        <taxon>Marasmiineae</taxon>
        <taxon>Mycenaceae</taxon>
        <taxon>Mycena</taxon>
    </lineage>
</organism>
<evidence type="ECO:0000313" key="4">
    <source>
        <dbReference type="Proteomes" id="UP001295794"/>
    </source>
</evidence>
<dbReference type="EMBL" id="CAVNYO010000041">
    <property type="protein sequence ID" value="CAK5263601.1"/>
    <property type="molecule type" value="Genomic_DNA"/>
</dbReference>
<keyword evidence="4" id="KW-1185">Reference proteome</keyword>
<dbReference type="EMBL" id="CAVNYO010000421">
    <property type="protein sequence ID" value="CAK5278029.1"/>
    <property type="molecule type" value="Genomic_DNA"/>
</dbReference>